<dbReference type="PROSITE" id="PS50814">
    <property type="entry name" value="WIF"/>
    <property type="match status" value="1"/>
</dbReference>
<proteinExistence type="predicted"/>
<name>A0AAU9YR81_PHORO</name>
<feature type="domain" description="WIF" evidence="2">
    <location>
        <begin position="50"/>
        <end position="62"/>
    </location>
</feature>
<keyword evidence="1" id="KW-0732">Signal</keyword>
<organism evidence="3 4">
    <name type="scientific">Phodopus roborovskii</name>
    <name type="common">Roborovski's desert hamster</name>
    <name type="synonym">Cricetulus roborovskii</name>
    <dbReference type="NCBI Taxonomy" id="109678"/>
    <lineage>
        <taxon>Eukaryota</taxon>
        <taxon>Metazoa</taxon>
        <taxon>Chordata</taxon>
        <taxon>Craniata</taxon>
        <taxon>Vertebrata</taxon>
        <taxon>Euteleostomi</taxon>
        <taxon>Mammalia</taxon>
        <taxon>Eutheria</taxon>
        <taxon>Euarchontoglires</taxon>
        <taxon>Glires</taxon>
        <taxon>Rodentia</taxon>
        <taxon>Myomorpha</taxon>
        <taxon>Muroidea</taxon>
        <taxon>Cricetidae</taxon>
        <taxon>Cricetinae</taxon>
        <taxon>Phodopus</taxon>
    </lineage>
</organism>
<evidence type="ECO:0000313" key="3">
    <source>
        <dbReference type="EMBL" id="CAH6777822.1"/>
    </source>
</evidence>
<reference evidence="3" key="1">
    <citation type="submission" date="2022-06" db="EMBL/GenBank/DDBJ databases">
        <authorList>
            <person name="Andreotti S."/>
            <person name="Wyler E."/>
        </authorList>
    </citation>
    <scope>NUCLEOTIDE SEQUENCE</scope>
</reference>
<evidence type="ECO:0000256" key="1">
    <source>
        <dbReference type="SAM" id="SignalP"/>
    </source>
</evidence>
<dbReference type="InterPro" id="IPR003306">
    <property type="entry name" value="WIF"/>
</dbReference>
<protein>
    <submittedName>
        <fullName evidence="3">Ryk protein</fullName>
    </submittedName>
</protein>
<comment type="caution">
    <text evidence="3">The sequence shown here is derived from an EMBL/GenBank/DDBJ whole genome shotgun (WGS) entry which is preliminary data.</text>
</comment>
<gene>
    <name evidence="3" type="primary">Ryk</name>
    <name evidence="3" type="ORF">PHOROB_LOCUS1667</name>
</gene>
<evidence type="ECO:0000259" key="2">
    <source>
        <dbReference type="PROSITE" id="PS50814"/>
    </source>
</evidence>
<evidence type="ECO:0000313" key="4">
    <source>
        <dbReference type="Proteomes" id="UP001152836"/>
    </source>
</evidence>
<dbReference type="AlphaFoldDB" id="A0AAU9YR81"/>
<dbReference type="EMBL" id="CALSGD010000279">
    <property type="protein sequence ID" value="CAH6777822.1"/>
    <property type="molecule type" value="Genomic_DNA"/>
</dbReference>
<feature type="signal peptide" evidence="1">
    <location>
        <begin position="1"/>
        <end position="34"/>
    </location>
</feature>
<accession>A0AAU9YR81</accession>
<keyword evidence="4" id="KW-1185">Reference proteome</keyword>
<dbReference type="Proteomes" id="UP001152836">
    <property type="component" value="Unassembled WGS sequence"/>
</dbReference>
<feature type="chain" id="PRO_5043695521" evidence="1">
    <location>
        <begin position="35"/>
        <end position="62"/>
    </location>
</feature>
<sequence length="62" mass="6221">MRAGRGDVPGTGGLRAPPPPLLLLLLALLPAAAPRSPALAAAPAGPSVSLYLSEDEVRRLLG</sequence>